<dbReference type="Gene3D" id="3.90.550.10">
    <property type="entry name" value="Spore Coat Polysaccharide Biosynthesis Protein SpsA, Chain A"/>
    <property type="match status" value="1"/>
</dbReference>
<keyword evidence="2" id="KW-1185">Reference proteome</keyword>
<protein>
    <recommendedName>
        <fullName evidence="3">Glycosyltransferase</fullName>
    </recommendedName>
</protein>
<dbReference type="EMBL" id="NHZO01000076">
    <property type="protein sequence ID" value="PHQ52648.1"/>
    <property type="molecule type" value="Genomic_DNA"/>
</dbReference>
<organism evidence="1 2">
    <name type="scientific">Streptomyces cinnamoneus</name>
    <name type="common">Streptoverticillium cinnamoneum</name>
    <dbReference type="NCBI Taxonomy" id="53446"/>
    <lineage>
        <taxon>Bacteria</taxon>
        <taxon>Bacillati</taxon>
        <taxon>Actinomycetota</taxon>
        <taxon>Actinomycetes</taxon>
        <taxon>Kitasatosporales</taxon>
        <taxon>Streptomycetaceae</taxon>
        <taxon>Streptomyces</taxon>
        <taxon>Streptomyces cinnamoneus group</taxon>
    </lineage>
</organism>
<gene>
    <name evidence="1" type="ORF">BLA24_06315</name>
</gene>
<dbReference type="InterPro" id="IPR029044">
    <property type="entry name" value="Nucleotide-diphossugar_trans"/>
</dbReference>
<accession>A0A2G1XN44</accession>
<reference evidence="1 2" key="1">
    <citation type="journal article" date="2017" name="Biochemistry">
        <title>Identification of the Biosynthetic Pathway for the Antibiotic Bicyclomycin.</title>
        <authorList>
            <person name="Patteson J."/>
            <person name="Cai W."/>
            <person name="Johnson R.A."/>
            <person name="Santa Maria K."/>
            <person name="Li B."/>
        </authorList>
    </citation>
    <scope>NUCLEOTIDE SEQUENCE [LARGE SCALE GENOMIC DNA]</scope>
    <source>
        <strain evidence="1 2">ATCC 21532</strain>
    </source>
</reference>
<evidence type="ECO:0008006" key="3">
    <source>
        <dbReference type="Google" id="ProtNLM"/>
    </source>
</evidence>
<dbReference type="SUPFAM" id="SSF53448">
    <property type="entry name" value="Nucleotide-diphospho-sugar transferases"/>
    <property type="match status" value="1"/>
</dbReference>
<comment type="caution">
    <text evidence="1">The sequence shown here is derived from an EMBL/GenBank/DDBJ whole genome shotgun (WGS) entry which is preliminary data.</text>
</comment>
<sequence>MTIKTFLGSPTDGPQELAAVKRASTTPLGALARVSVVIPARNCSRTIQGVVTPVVEDLVAAGAVDEVVVVDHDSVDDTASLAAGPGRA</sequence>
<proteinExistence type="predicted"/>
<name>A0A2G1XN44_STRCJ</name>
<dbReference type="AlphaFoldDB" id="A0A2G1XN44"/>
<dbReference type="Proteomes" id="UP000222531">
    <property type="component" value="Unassembled WGS sequence"/>
</dbReference>
<evidence type="ECO:0000313" key="2">
    <source>
        <dbReference type="Proteomes" id="UP000222531"/>
    </source>
</evidence>
<evidence type="ECO:0000313" key="1">
    <source>
        <dbReference type="EMBL" id="PHQ52648.1"/>
    </source>
</evidence>
<dbReference type="RefSeq" id="WP_099198190.1">
    <property type="nucleotide sequence ID" value="NZ_NHZO01000076.1"/>
</dbReference>